<evidence type="ECO:0000313" key="2">
    <source>
        <dbReference type="Proteomes" id="UP001497382"/>
    </source>
</evidence>
<dbReference type="PANTHER" id="PTHR22955:SF77">
    <property type="entry name" value="ASPARTIC PUTATIVE DOMAIN-CONTAINING PROTEIN-RELATED"/>
    <property type="match status" value="1"/>
</dbReference>
<organism evidence="1 2">
    <name type="scientific">Larinioides sclopetarius</name>
    <dbReference type="NCBI Taxonomy" id="280406"/>
    <lineage>
        <taxon>Eukaryota</taxon>
        <taxon>Metazoa</taxon>
        <taxon>Ecdysozoa</taxon>
        <taxon>Arthropoda</taxon>
        <taxon>Chelicerata</taxon>
        <taxon>Arachnida</taxon>
        <taxon>Araneae</taxon>
        <taxon>Araneomorphae</taxon>
        <taxon>Entelegynae</taxon>
        <taxon>Araneoidea</taxon>
        <taxon>Araneidae</taxon>
        <taxon>Larinioides</taxon>
    </lineage>
</organism>
<gene>
    <name evidence="1" type="ORF">LARSCL_LOCUS16507</name>
</gene>
<dbReference type="PANTHER" id="PTHR22955">
    <property type="entry name" value="RETROTRANSPOSON"/>
    <property type="match status" value="1"/>
</dbReference>
<dbReference type="EMBL" id="CAXIEN010000264">
    <property type="protein sequence ID" value="CAL1290471.1"/>
    <property type="molecule type" value="Genomic_DNA"/>
</dbReference>
<name>A0AAV2B2I2_9ARAC</name>
<dbReference type="AlphaFoldDB" id="A0AAV2B2I2"/>
<proteinExistence type="predicted"/>
<sequence length="398" mass="45139">MDIISVFYWTDSTIVLSWIKKESIDLNTFVANRVVIIQEFTELNQWHHVPSEQNPADIISRGLDPEKIQESDVWWFRPSFLKERVVNFPDECKDIRNSELYKRELKDNQGDSVCLFVQDMEILPIINKCSSFAKLQRIIAWCVRFKDNITRVVTLKTSKDKKCCEVDGEYSCCDSDVDLEEPVKVDAGVEYVSLVPFANLSYPANESKQRMKRGNIYCGDFEKNCGDHCCGMTDSCCGKGCCGITDTCCDKKCCEVDGEYSCCDSDVDLEEPAKVNTGVEYVAVESRTPVAVIIAVESRTAVAVVVAVESCRDAARMSATNQDTTVVDRGVVNKDPQWPKQNLHQLRSHNLSRVFCLTLDGCKRLYVLETLRKVHLQWKTEDPEYVLILGTIIVVENI</sequence>
<dbReference type="Proteomes" id="UP001497382">
    <property type="component" value="Unassembled WGS sequence"/>
</dbReference>
<accession>A0AAV2B2I2</accession>
<comment type="caution">
    <text evidence="1">The sequence shown here is derived from an EMBL/GenBank/DDBJ whole genome shotgun (WGS) entry which is preliminary data.</text>
</comment>
<reference evidence="1 2" key="1">
    <citation type="submission" date="2024-04" db="EMBL/GenBank/DDBJ databases">
        <authorList>
            <person name="Rising A."/>
            <person name="Reimegard J."/>
            <person name="Sonavane S."/>
            <person name="Akerstrom W."/>
            <person name="Nylinder S."/>
            <person name="Hedman E."/>
            <person name="Kallberg Y."/>
        </authorList>
    </citation>
    <scope>NUCLEOTIDE SEQUENCE [LARGE SCALE GENOMIC DNA]</scope>
</reference>
<protein>
    <submittedName>
        <fullName evidence="1">Uncharacterized protein</fullName>
    </submittedName>
</protein>
<keyword evidence="2" id="KW-1185">Reference proteome</keyword>
<evidence type="ECO:0000313" key="1">
    <source>
        <dbReference type="EMBL" id="CAL1290471.1"/>
    </source>
</evidence>